<keyword evidence="1" id="KW-0378">Hydrolase</keyword>
<gene>
    <name evidence="1" type="ORF">Adastra110</name>
</gene>
<evidence type="ECO:0000313" key="1">
    <source>
        <dbReference type="EMBL" id="XCD09655.1"/>
    </source>
</evidence>
<proteinExistence type="predicted"/>
<keyword evidence="1" id="KW-0540">Nuclease</keyword>
<protein>
    <submittedName>
        <fullName evidence="1">Endonuclease</fullName>
    </submittedName>
</protein>
<reference evidence="1" key="1">
    <citation type="submission" date="2024-05" db="EMBL/GenBank/DDBJ databases">
        <authorList>
            <person name="Herbig A.F."/>
            <person name="Pendergrass E.L."/>
        </authorList>
    </citation>
    <scope>NUCLEOTIDE SEQUENCE</scope>
</reference>
<name>A0AAU8BDC7_9CAUD</name>
<organism evidence="1">
    <name type="scientific">Bacillus phage Adastra</name>
    <dbReference type="NCBI Taxonomy" id="3143958"/>
    <lineage>
        <taxon>Viruses</taxon>
        <taxon>Duplodnaviria</taxon>
        <taxon>Heunggongvirae</taxon>
        <taxon>Uroviricota</taxon>
        <taxon>Caudoviricetes</taxon>
        <taxon>Herelleviridae</taxon>
        <taxon>Spounavirinae</taxon>
        <taxon>Okubovirus</taxon>
    </lineage>
</organism>
<accession>A0AAU8BDC7</accession>
<sequence length="98" mass="11498">MCNECVRTPVKIKRKPVTVISEAGLKMGLWYPMPRPEEDEPPRWKTKSNQRILWCPWCMDWAIFNKTAGGLRWNCTGVCGWGNTDEFHTKTQNRLWGE</sequence>
<keyword evidence="1" id="KW-0255">Endonuclease</keyword>
<dbReference type="GO" id="GO:0004519">
    <property type="term" value="F:endonuclease activity"/>
    <property type="evidence" value="ECO:0007669"/>
    <property type="project" value="UniProtKB-KW"/>
</dbReference>
<dbReference type="EMBL" id="PP819608">
    <property type="protein sequence ID" value="XCD09655.1"/>
    <property type="molecule type" value="Genomic_DNA"/>
</dbReference>